<dbReference type="FunFam" id="1.10.287.950:FF:000001">
    <property type="entry name" value="Methyl-accepting chemotaxis sensory transducer"/>
    <property type="match status" value="1"/>
</dbReference>
<dbReference type="AlphaFoldDB" id="A0A4R3MYE4"/>
<keyword evidence="2" id="KW-0812">Transmembrane</keyword>
<proteinExistence type="inferred from homology"/>
<dbReference type="PANTHER" id="PTHR32089">
    <property type="entry name" value="METHYL-ACCEPTING CHEMOTAXIS PROTEIN MCPB"/>
    <property type="match status" value="1"/>
</dbReference>
<accession>A0A4R3MYE4</accession>
<evidence type="ECO:0000256" key="3">
    <source>
        <dbReference type="ARBA" id="ARBA00022989"/>
    </source>
</evidence>
<reference evidence="11 12" key="1">
    <citation type="submission" date="2019-03" db="EMBL/GenBank/DDBJ databases">
        <title>Genomic Encyclopedia of Type Strains, Phase IV (KMG-IV): sequencing the most valuable type-strain genomes for metagenomic binning, comparative biology and taxonomic classification.</title>
        <authorList>
            <person name="Goeker M."/>
        </authorList>
    </citation>
    <scope>NUCLEOTIDE SEQUENCE [LARGE SCALE GENOMIC DNA]</scope>
    <source>
        <strain evidence="11 12">DSM 13587</strain>
    </source>
</reference>
<evidence type="ECO:0000259" key="10">
    <source>
        <dbReference type="PROSITE" id="PS50885"/>
    </source>
</evidence>
<sequence length="494" mass="52971">MLVVTAVLIAYSVWDVLRVRADEGARLDRDVAAALDRLGAGLPKPLWDLTMTTVQDMMRGEMGQSAVLGITVLGTDGRPVTTLVRDGEIKEAGQLPELTGTYLESRELTFRDGDVTQSLGRVAVLISDQPLRQAVVQAVMRNVQIAILLNVILVLSMGFILNRMVLDPLAAILARVQDIADGEGDLSKLVESGRRDELGQLGDALNRFIGSIRQIVTEVDEVVKGLANSADDARETADGLNRQLGRQQEDLYSLTTALTQFRATTEEVARNAALASESGDQAGNRANLGLEQVREANRSNSELADTVDRASTVIAELRQNTDAISGILDVIRSIADQTNLLALNAAIEAARAGEHGRGFAVVADEVRVLSQRTQHSTSQIQETIAGLEERTAQAVRAMAEGKHKAERSVEQASGAGGAFDEIHAAIQNIVQMMAGVATAAEQQSATVAEIERNVTNIQQVHQQTLLVSAATAGSGEQLSDSVGRLRTLFGKFRL</sequence>
<dbReference type="SMART" id="SM00283">
    <property type="entry name" value="MA"/>
    <property type="match status" value="1"/>
</dbReference>
<evidence type="ECO:0000256" key="6">
    <source>
        <dbReference type="ARBA" id="ARBA00029447"/>
    </source>
</evidence>
<feature type="domain" description="Methyl-accepting transducer" evidence="9">
    <location>
        <begin position="222"/>
        <end position="458"/>
    </location>
</feature>
<dbReference type="PANTHER" id="PTHR32089:SF119">
    <property type="entry name" value="METHYL-ACCEPTING CHEMOTAXIS PROTEIN CTPL"/>
    <property type="match status" value="1"/>
</dbReference>
<keyword evidence="5 7" id="KW-0807">Transducer</keyword>
<evidence type="ECO:0000256" key="5">
    <source>
        <dbReference type="ARBA" id="ARBA00023224"/>
    </source>
</evidence>
<dbReference type="SUPFAM" id="SSF58104">
    <property type="entry name" value="Methyl-accepting chemotaxis protein (MCP) signaling domain"/>
    <property type="match status" value="1"/>
</dbReference>
<evidence type="ECO:0000256" key="8">
    <source>
        <dbReference type="SAM" id="Coils"/>
    </source>
</evidence>
<dbReference type="InterPro" id="IPR003660">
    <property type="entry name" value="HAMP_dom"/>
</dbReference>
<dbReference type="PRINTS" id="PR00260">
    <property type="entry name" value="CHEMTRNSDUCR"/>
</dbReference>
<dbReference type="PROSITE" id="PS50111">
    <property type="entry name" value="CHEMOTAXIS_TRANSDUC_2"/>
    <property type="match status" value="1"/>
</dbReference>
<evidence type="ECO:0000313" key="12">
    <source>
        <dbReference type="Proteomes" id="UP000295717"/>
    </source>
</evidence>
<dbReference type="Pfam" id="PF00015">
    <property type="entry name" value="MCPsignal"/>
    <property type="match status" value="1"/>
</dbReference>
<keyword evidence="12" id="KW-1185">Reference proteome</keyword>
<dbReference type="CDD" id="cd06225">
    <property type="entry name" value="HAMP"/>
    <property type="match status" value="1"/>
</dbReference>
<dbReference type="GO" id="GO:0004888">
    <property type="term" value="F:transmembrane signaling receptor activity"/>
    <property type="evidence" value="ECO:0007669"/>
    <property type="project" value="InterPro"/>
</dbReference>
<keyword evidence="8" id="KW-0175">Coiled coil</keyword>
<comment type="subcellular location">
    <subcellularLocation>
        <location evidence="1">Membrane</location>
        <topology evidence="1">Multi-pass membrane protein</topology>
    </subcellularLocation>
</comment>
<dbReference type="Proteomes" id="UP000295717">
    <property type="component" value="Unassembled WGS sequence"/>
</dbReference>
<comment type="similarity">
    <text evidence="6">Belongs to the methyl-accepting chemotaxis (MCP) protein family.</text>
</comment>
<feature type="domain" description="HAMP" evidence="10">
    <location>
        <begin position="163"/>
        <end position="217"/>
    </location>
</feature>
<evidence type="ECO:0000256" key="2">
    <source>
        <dbReference type="ARBA" id="ARBA00022692"/>
    </source>
</evidence>
<organism evidence="11 12">
    <name type="scientific">Thiobaca trueperi</name>
    <dbReference type="NCBI Taxonomy" id="127458"/>
    <lineage>
        <taxon>Bacteria</taxon>
        <taxon>Pseudomonadati</taxon>
        <taxon>Pseudomonadota</taxon>
        <taxon>Gammaproteobacteria</taxon>
        <taxon>Chromatiales</taxon>
        <taxon>Chromatiaceae</taxon>
        <taxon>Thiobaca</taxon>
    </lineage>
</organism>
<dbReference type="InterPro" id="IPR004090">
    <property type="entry name" value="Chemotax_Me-accpt_rcpt"/>
</dbReference>
<evidence type="ECO:0000256" key="1">
    <source>
        <dbReference type="ARBA" id="ARBA00004141"/>
    </source>
</evidence>
<keyword evidence="3" id="KW-1133">Transmembrane helix</keyword>
<dbReference type="CDD" id="cd11386">
    <property type="entry name" value="MCP_signal"/>
    <property type="match status" value="1"/>
</dbReference>
<dbReference type="GO" id="GO:0006935">
    <property type="term" value="P:chemotaxis"/>
    <property type="evidence" value="ECO:0007669"/>
    <property type="project" value="InterPro"/>
</dbReference>
<gene>
    <name evidence="11" type="ORF">EDC35_105301</name>
</gene>
<evidence type="ECO:0000313" key="11">
    <source>
        <dbReference type="EMBL" id="TCT20857.1"/>
    </source>
</evidence>
<keyword evidence="4" id="KW-0472">Membrane</keyword>
<dbReference type="Pfam" id="PF00672">
    <property type="entry name" value="HAMP"/>
    <property type="match status" value="1"/>
</dbReference>
<comment type="caution">
    <text evidence="11">The sequence shown here is derived from an EMBL/GenBank/DDBJ whole genome shotgun (WGS) entry which is preliminary data.</text>
</comment>
<dbReference type="EMBL" id="SMAO01000005">
    <property type="protein sequence ID" value="TCT20857.1"/>
    <property type="molecule type" value="Genomic_DNA"/>
</dbReference>
<dbReference type="InterPro" id="IPR004089">
    <property type="entry name" value="MCPsignal_dom"/>
</dbReference>
<dbReference type="SMART" id="SM00304">
    <property type="entry name" value="HAMP"/>
    <property type="match status" value="1"/>
</dbReference>
<protein>
    <submittedName>
        <fullName evidence="11">Methyl-accepting chemotaxis protein</fullName>
    </submittedName>
</protein>
<dbReference type="Gene3D" id="1.10.287.950">
    <property type="entry name" value="Methyl-accepting chemotaxis protein"/>
    <property type="match status" value="1"/>
</dbReference>
<name>A0A4R3MYE4_9GAMM</name>
<dbReference type="PROSITE" id="PS50885">
    <property type="entry name" value="HAMP"/>
    <property type="match status" value="1"/>
</dbReference>
<evidence type="ECO:0000256" key="7">
    <source>
        <dbReference type="PROSITE-ProRule" id="PRU00284"/>
    </source>
</evidence>
<dbReference type="GO" id="GO:0007165">
    <property type="term" value="P:signal transduction"/>
    <property type="evidence" value="ECO:0007669"/>
    <property type="project" value="UniProtKB-KW"/>
</dbReference>
<feature type="coiled-coil region" evidence="8">
    <location>
        <begin position="223"/>
        <end position="250"/>
    </location>
</feature>
<evidence type="ECO:0000259" key="9">
    <source>
        <dbReference type="PROSITE" id="PS50111"/>
    </source>
</evidence>
<evidence type="ECO:0000256" key="4">
    <source>
        <dbReference type="ARBA" id="ARBA00023136"/>
    </source>
</evidence>
<dbReference type="GO" id="GO:0016020">
    <property type="term" value="C:membrane"/>
    <property type="evidence" value="ECO:0007669"/>
    <property type="project" value="UniProtKB-SubCell"/>
</dbReference>